<evidence type="ECO:0000313" key="6">
    <source>
        <dbReference type="EMBL" id="PWE53682.1"/>
    </source>
</evidence>
<dbReference type="PANTHER" id="PTHR37419">
    <property type="entry name" value="SERINE/THREONINE-PROTEIN KINASE TOXIN HIPA"/>
    <property type="match status" value="1"/>
</dbReference>
<comment type="similarity">
    <text evidence="1">Belongs to the HipA Ser/Thr kinase family.</text>
</comment>
<dbReference type="Pfam" id="PF13657">
    <property type="entry name" value="Couple_hipA"/>
    <property type="match status" value="1"/>
</dbReference>
<dbReference type="Pfam" id="PF07804">
    <property type="entry name" value="HipA_C"/>
    <property type="match status" value="1"/>
</dbReference>
<dbReference type="NCBIfam" id="TIGR03071">
    <property type="entry name" value="couple_hipA"/>
    <property type="match status" value="1"/>
</dbReference>
<dbReference type="EMBL" id="QFBC01000014">
    <property type="protein sequence ID" value="PWE53682.1"/>
    <property type="molecule type" value="Genomic_DNA"/>
</dbReference>
<dbReference type="PANTHER" id="PTHR37419:SF1">
    <property type="entry name" value="SERINE_THREONINE-PROTEIN KINASE TOXIN HIPA"/>
    <property type="match status" value="1"/>
</dbReference>
<dbReference type="GO" id="GO:0005829">
    <property type="term" value="C:cytosol"/>
    <property type="evidence" value="ECO:0007669"/>
    <property type="project" value="TreeGrafter"/>
</dbReference>
<comment type="caution">
    <text evidence="6">The sequence shown here is derived from an EMBL/GenBank/DDBJ whole genome shotgun (WGS) entry which is preliminary data.</text>
</comment>
<dbReference type="OrthoDB" id="9805913at2"/>
<dbReference type="GO" id="GO:0004674">
    <property type="term" value="F:protein serine/threonine kinase activity"/>
    <property type="evidence" value="ECO:0007669"/>
    <property type="project" value="TreeGrafter"/>
</dbReference>
<dbReference type="Gene3D" id="1.10.1070.20">
    <property type="match status" value="1"/>
</dbReference>
<feature type="domain" description="HipA N-terminal subdomain 1" evidence="5">
    <location>
        <begin position="14"/>
        <end position="107"/>
    </location>
</feature>
<keyword evidence="2" id="KW-0808">Transferase</keyword>
<dbReference type="InterPro" id="IPR012893">
    <property type="entry name" value="HipA-like_C"/>
</dbReference>
<evidence type="ECO:0000256" key="2">
    <source>
        <dbReference type="ARBA" id="ARBA00022679"/>
    </source>
</evidence>
<dbReference type="InterPro" id="IPR052028">
    <property type="entry name" value="HipA_Ser/Thr_kinase"/>
</dbReference>
<dbReference type="InterPro" id="IPR017508">
    <property type="entry name" value="HipA_N1"/>
</dbReference>
<evidence type="ECO:0000256" key="3">
    <source>
        <dbReference type="ARBA" id="ARBA00022777"/>
    </source>
</evidence>
<reference evidence="6 7" key="1">
    <citation type="submission" date="2018-05" db="EMBL/GenBank/DDBJ databases">
        <title>The draft genome of strain NS-104.</title>
        <authorList>
            <person name="Hang P."/>
            <person name="Jiang J."/>
        </authorList>
    </citation>
    <scope>NUCLEOTIDE SEQUENCE [LARGE SCALE GENOMIC DNA]</scope>
    <source>
        <strain evidence="6 7">NS-104</strain>
    </source>
</reference>
<evidence type="ECO:0000313" key="7">
    <source>
        <dbReference type="Proteomes" id="UP000245252"/>
    </source>
</evidence>
<keyword evidence="7" id="KW-1185">Reference proteome</keyword>
<dbReference type="Proteomes" id="UP000245252">
    <property type="component" value="Unassembled WGS sequence"/>
</dbReference>
<sequence length="450" mass="49069">MDVLALDVRLDRSNDPVGVLVRDQRGGLAFAYNEKYVSQPGAISLSLSLPLTSEPFEEVIARPFFDNLLQERDGALSDIMAREAISRDDIAGLLFHLGKDCAGALSILPAGAPPTKVPGDYRTDYQRIDDARLIAIVDSLHKRRRLPAGTDDPSPLAGMQSKIALTVLPDGSLAEPIPGSGAPTTHILKVPDQDHIHDGSLEFETMLLSQEIGISTADVALLPIADLKVLLVTRFDRARDKDDRVVRIHQEDFAQALGLPAALKYERRGAPGRRFDVDAVRRILDATTDPAGEKELFIQATLFDLMVGNVDAHAKNFALFHEPGGRIRTTPRYDLLPTRLDNNLTDELAYTIGNATTLDDISREDFDRFLVSIGVPSAAARQRVTKRLATEIANKLAGHLDRLGRSGQKPFADLIASNMRSLLGALEIDVPGPAKDRDAYIGRAGGWLLS</sequence>
<gene>
    <name evidence="6" type="ORF">DEM27_24390</name>
</gene>
<proteinExistence type="inferred from homology"/>
<evidence type="ECO:0000256" key="1">
    <source>
        <dbReference type="ARBA" id="ARBA00010164"/>
    </source>
</evidence>
<protein>
    <submittedName>
        <fullName evidence="6">Type II toxin-antitoxin system HipA family toxin</fullName>
    </submittedName>
</protein>
<feature type="domain" description="HipA-like C-terminal" evidence="4">
    <location>
        <begin position="156"/>
        <end position="385"/>
    </location>
</feature>
<keyword evidence="3" id="KW-0418">Kinase</keyword>
<evidence type="ECO:0000259" key="4">
    <source>
        <dbReference type="Pfam" id="PF07804"/>
    </source>
</evidence>
<name>A0A2U2DK48_9HYPH</name>
<evidence type="ECO:0000259" key="5">
    <source>
        <dbReference type="Pfam" id="PF13657"/>
    </source>
</evidence>
<accession>A0A2U2DK48</accession>
<organism evidence="6 7">
    <name type="scientific">Metarhizobium album</name>
    <dbReference type="NCBI Taxonomy" id="2182425"/>
    <lineage>
        <taxon>Bacteria</taxon>
        <taxon>Pseudomonadati</taxon>
        <taxon>Pseudomonadota</taxon>
        <taxon>Alphaproteobacteria</taxon>
        <taxon>Hyphomicrobiales</taxon>
        <taxon>Rhizobiaceae</taxon>
        <taxon>Metarhizobium</taxon>
    </lineage>
</organism>
<dbReference type="AlphaFoldDB" id="A0A2U2DK48"/>